<gene>
    <name evidence="3" type="ORF">CSUI_003078</name>
</gene>
<evidence type="ECO:0000256" key="1">
    <source>
        <dbReference type="SAM" id="MobiDB-lite"/>
    </source>
</evidence>
<dbReference type="Gene3D" id="3.40.960.10">
    <property type="entry name" value="VSR Endonuclease"/>
    <property type="match status" value="1"/>
</dbReference>
<evidence type="ECO:0000313" key="3">
    <source>
        <dbReference type="EMBL" id="PHJ23065.1"/>
    </source>
</evidence>
<accession>A0A2C6L691</accession>
<dbReference type="RefSeq" id="XP_067924742.1">
    <property type="nucleotide sequence ID" value="XM_068063276.1"/>
</dbReference>
<feature type="compositionally biased region" description="Pro residues" evidence="1">
    <location>
        <begin position="526"/>
        <end position="536"/>
    </location>
</feature>
<organism evidence="3 4">
    <name type="scientific">Cystoisospora suis</name>
    <dbReference type="NCBI Taxonomy" id="483139"/>
    <lineage>
        <taxon>Eukaryota</taxon>
        <taxon>Sar</taxon>
        <taxon>Alveolata</taxon>
        <taxon>Apicomplexa</taxon>
        <taxon>Conoidasida</taxon>
        <taxon>Coccidia</taxon>
        <taxon>Eucoccidiorida</taxon>
        <taxon>Eimeriorina</taxon>
        <taxon>Sarcocystidae</taxon>
        <taxon>Cystoisospora</taxon>
    </lineage>
</organism>
<reference evidence="3 4" key="1">
    <citation type="journal article" date="2017" name="Int. J. Parasitol.">
        <title>The genome of the protozoan parasite Cystoisospora suis and a reverse vaccinology approach to identify vaccine candidates.</title>
        <authorList>
            <person name="Palmieri N."/>
            <person name="Shrestha A."/>
            <person name="Ruttkowski B."/>
            <person name="Beck T."/>
            <person name="Vogl C."/>
            <person name="Tomley F."/>
            <person name="Blake D.P."/>
            <person name="Joachim A."/>
        </authorList>
    </citation>
    <scope>NUCLEOTIDE SEQUENCE [LARGE SCALE GENOMIC DNA]</scope>
    <source>
        <strain evidence="3 4">Wien I</strain>
    </source>
</reference>
<dbReference type="Proteomes" id="UP000221165">
    <property type="component" value="Unassembled WGS sequence"/>
</dbReference>
<evidence type="ECO:0000313" key="4">
    <source>
        <dbReference type="Proteomes" id="UP000221165"/>
    </source>
</evidence>
<comment type="caution">
    <text evidence="3">The sequence shown here is derived from an EMBL/GenBank/DDBJ whole genome shotgun (WGS) entry which is preliminary data.</text>
</comment>
<feature type="compositionally biased region" description="Polar residues" evidence="1">
    <location>
        <begin position="13"/>
        <end position="22"/>
    </location>
</feature>
<protein>
    <submittedName>
        <fullName evidence="3">Rap domain-containing protein</fullName>
    </submittedName>
</protein>
<feature type="compositionally biased region" description="Low complexity" evidence="1">
    <location>
        <begin position="315"/>
        <end position="328"/>
    </location>
</feature>
<feature type="domain" description="RAP" evidence="2">
    <location>
        <begin position="918"/>
        <end position="976"/>
    </location>
</feature>
<dbReference type="PROSITE" id="PS51286">
    <property type="entry name" value="RAP"/>
    <property type="match status" value="1"/>
</dbReference>
<dbReference type="VEuPathDB" id="ToxoDB:CSUI_003078"/>
<proteinExistence type="predicted"/>
<dbReference type="InterPro" id="IPR058917">
    <property type="entry name" value="RESC6_dom"/>
</dbReference>
<dbReference type="Pfam" id="PF08373">
    <property type="entry name" value="RAP"/>
    <property type="match status" value="1"/>
</dbReference>
<name>A0A2C6L691_9APIC</name>
<dbReference type="InterPro" id="IPR013584">
    <property type="entry name" value="RAP"/>
</dbReference>
<sequence>MSPVAQGLRHGRQQSSFHQASPRASSLVTGSELSAAFATKFSPVLHKHALHQPLRLTGTNDQLWGLSQSRSVTSGLWDVTTGRESLLCYPHCGSSPLSHVSPRPSFPSFCLNHFSLLSSPLEPYCLPSVPLPTFTSRPRAHACTARPGHLTIANNVNLLPLTRRGTPSVLCFPYLAGPFLSFSGRSFLANSAFFSTKSSRDFGSPLPASSDTLKWTGVGGDSRQVLEAMYLDDDDACHARTRRLERKKRKKKPTITRTTSDSPTESVERPSYLVHAEQRGDSPPLPSEVSRASEEPTGSADSSLVITPFSPFPSVPSSLSSSFSTHSLSSHDVESSSSVAQYTPTCSDFPEGSSSSPSPRSLENSILDRDIPCSSSPSLRSSPEASSAPPSSSSSLSPSCLSFSETTVVQQPPAGSASPRQRERRMDSSLSLSSLCTNVSAGNDVASSPHLSITNTHNKSRLGIHPTSAFSSPSLSLLISETLSTEIQQKYEGIKGSHVVDDNEEDDDDDDPLALFCPRTSSPSSLTPPPLKPTPPKASSRRLTARAYQLHRQGSASSARTDPNAWMSEPWVLVKMLYKAARNNIRDEKLWKTFVQRVCLTAVNMKADQLALVLYSFARVRYFDARVPHTLTPYILKLLDDFSVQGLTLLLNSFKKLRLHKYDTMELIINQLCFHMGKCSSQDLALAANSLSHFYIYHSKFWKLLLKSVPRLKTQIEPRHAVLLVGSFARIDLRDGSTLLLLSHILKKHAGALDQAQLSVAVAAFSKLDFTHPKLTISFHRAIHQLFARDPGAFDNQALCLLIHSTICLTGGSEQLIRKLLYALVKRNPTLAVHQTRKLRHAAVVLQSHHRDIYEGLDESARQFLRQVKNATAKELGDHGSRWAIEVAWILQEMGISFQRRLLVNGCRIDILLPEKKIAIICAGPHHFYLDSTRRTSYSKLQQSLLELQSFSVCILPYYEWSELHTPEEKQRYLWAFGRRAAMELRTSTINQDDEALEEAEVEQHTRRGVSYKNSFEDDPVELMLQAEHVEDHGADECTEGSSV</sequence>
<feature type="region of interest" description="Disordered" evidence="1">
    <location>
        <begin position="242"/>
        <end position="430"/>
    </location>
</feature>
<feature type="region of interest" description="Disordered" evidence="1">
    <location>
        <begin position="494"/>
        <end position="542"/>
    </location>
</feature>
<feature type="compositionally biased region" description="Basic residues" evidence="1">
    <location>
        <begin position="242"/>
        <end position="254"/>
    </location>
</feature>
<dbReference type="SMART" id="SM00952">
    <property type="entry name" value="RAP"/>
    <property type="match status" value="1"/>
</dbReference>
<feature type="compositionally biased region" description="Low complexity" evidence="1">
    <location>
        <begin position="372"/>
        <end position="405"/>
    </location>
</feature>
<keyword evidence="4" id="KW-1185">Reference proteome</keyword>
<dbReference type="Pfam" id="PF26188">
    <property type="entry name" value="RESC6"/>
    <property type="match status" value="1"/>
</dbReference>
<feature type="compositionally biased region" description="Acidic residues" evidence="1">
    <location>
        <begin position="502"/>
        <end position="512"/>
    </location>
</feature>
<dbReference type="EMBL" id="MIGC01001325">
    <property type="protein sequence ID" value="PHJ23065.1"/>
    <property type="molecule type" value="Genomic_DNA"/>
</dbReference>
<dbReference type="AlphaFoldDB" id="A0A2C6L691"/>
<evidence type="ECO:0000259" key="2">
    <source>
        <dbReference type="PROSITE" id="PS51286"/>
    </source>
</evidence>
<dbReference type="GeneID" id="94426487"/>
<dbReference type="OrthoDB" id="385235at2759"/>
<feature type="region of interest" description="Disordered" evidence="1">
    <location>
        <begin position="1"/>
        <end position="22"/>
    </location>
</feature>